<dbReference type="EMBL" id="CP042261">
    <property type="protein sequence ID" value="QDY68249.1"/>
    <property type="molecule type" value="Genomic_DNA"/>
</dbReference>
<protein>
    <recommendedName>
        <fullName evidence="6">Mitochondrial inner membrane protein</fullName>
    </recommendedName>
</protein>
<feature type="compositionally biased region" description="Acidic residues" evidence="2">
    <location>
        <begin position="27"/>
        <end position="37"/>
    </location>
</feature>
<feature type="compositionally biased region" description="Acidic residues" evidence="2">
    <location>
        <begin position="52"/>
        <end position="64"/>
    </location>
</feature>
<feature type="compositionally biased region" description="Low complexity" evidence="2">
    <location>
        <begin position="86"/>
        <end position="112"/>
    </location>
</feature>
<keyword evidence="3" id="KW-1133">Transmembrane helix</keyword>
<evidence type="ECO:0000256" key="2">
    <source>
        <dbReference type="SAM" id="MobiDB-lite"/>
    </source>
</evidence>
<dbReference type="AlphaFoldDB" id="A0A5B8I4X0"/>
<keyword evidence="3" id="KW-0812">Transmembrane</keyword>
<name>A0A5B8I4X0_9RHOB</name>
<feature type="region of interest" description="Disordered" evidence="2">
    <location>
        <begin position="1"/>
        <end position="112"/>
    </location>
</feature>
<evidence type="ECO:0000313" key="5">
    <source>
        <dbReference type="Proteomes" id="UP000318483"/>
    </source>
</evidence>
<evidence type="ECO:0000256" key="1">
    <source>
        <dbReference type="SAM" id="Coils"/>
    </source>
</evidence>
<gene>
    <name evidence="4" type="ORF">FPZ52_00515</name>
</gene>
<reference evidence="4 5" key="1">
    <citation type="submission" date="2019-07" db="EMBL/GenBank/DDBJ databases">
        <title>Litoreibacter alkalisoli sp. nov., isolated from saline-alkaline soil.</title>
        <authorList>
            <person name="Wang S."/>
            <person name="Xu L."/>
            <person name="Xing Y.-T."/>
            <person name="Sun J.-Q."/>
        </authorList>
    </citation>
    <scope>NUCLEOTIDE SEQUENCE [LARGE SCALE GENOMIC DNA]</scope>
    <source>
        <strain evidence="4 5">LN3S51</strain>
    </source>
</reference>
<feature type="compositionally biased region" description="Basic and acidic residues" evidence="2">
    <location>
        <begin position="65"/>
        <end position="85"/>
    </location>
</feature>
<evidence type="ECO:0008006" key="6">
    <source>
        <dbReference type="Google" id="ProtNLM"/>
    </source>
</evidence>
<feature type="compositionally biased region" description="Basic and acidic residues" evidence="2">
    <location>
        <begin position="1"/>
        <end position="10"/>
    </location>
</feature>
<feature type="transmembrane region" description="Helical" evidence="3">
    <location>
        <begin position="110"/>
        <end position="133"/>
    </location>
</feature>
<dbReference type="KEGG" id="lit:FPZ52_00515"/>
<dbReference type="Proteomes" id="UP000318483">
    <property type="component" value="Chromosome"/>
</dbReference>
<evidence type="ECO:0000256" key="3">
    <source>
        <dbReference type="SAM" id="Phobius"/>
    </source>
</evidence>
<keyword evidence="5" id="KW-1185">Reference proteome</keyword>
<feature type="coiled-coil region" evidence="1">
    <location>
        <begin position="225"/>
        <end position="259"/>
    </location>
</feature>
<accession>A0A5B8I4X0</accession>
<keyword evidence="3" id="KW-0472">Membrane</keyword>
<evidence type="ECO:0000313" key="4">
    <source>
        <dbReference type="EMBL" id="QDY68249.1"/>
    </source>
</evidence>
<organism evidence="4 5">
    <name type="scientific">Qingshengfaniella alkalisoli</name>
    <dbReference type="NCBI Taxonomy" id="2599296"/>
    <lineage>
        <taxon>Bacteria</taxon>
        <taxon>Pseudomonadati</taxon>
        <taxon>Pseudomonadota</taxon>
        <taxon>Alphaproteobacteria</taxon>
        <taxon>Rhodobacterales</taxon>
        <taxon>Paracoccaceae</taxon>
        <taxon>Qingshengfaniella</taxon>
    </lineage>
</organism>
<feature type="compositionally biased region" description="Basic and acidic residues" evidence="2">
    <location>
        <begin position="17"/>
        <end position="26"/>
    </location>
</feature>
<dbReference type="RefSeq" id="WP_146362690.1">
    <property type="nucleotide sequence ID" value="NZ_CP042261.1"/>
</dbReference>
<sequence length="431" mass="45433">MSSNDKREDDKVDTDDAANRTDRNVEADSDAPTEDAEAPLILTSEDRPGDDHEGEDDDTSDDDVDVRPENEPAPEKEAQHSEAEQKPTQPATPSASTTQPATSKPRSGGFVPALIGGVVAGAIGFGIAAYLGVNLSPPEDSSDSAALEQAIETQGAKLDEVSQRLAQLADTPPPAENPAGQEIVSQIENLAAAISATNDGITALGDRMNTLEQQPAAAPDTSAETSELQARIAELESRLADADARNQELEAAIQDARATADSTASSAEEAQAAAERRVALAHLVSAIDRGATYNQELVAFPADTQIPETLQQHAGSGIPTLSALRESFPDAARDALEQSIRTTVSEDPVERIGAFLRNQTGARSLKPREGNDPDAVLSRAEAALNEARLPDTLAELQNLPEAGQQAMSDWVAQAQLRIDAMNALSSLNQQM</sequence>
<keyword evidence="1" id="KW-0175">Coiled coil</keyword>
<dbReference type="Gene3D" id="6.10.140.920">
    <property type="match status" value="1"/>
</dbReference>
<dbReference type="OrthoDB" id="7659420at2"/>
<proteinExistence type="predicted"/>